<feature type="compositionally biased region" description="Polar residues" evidence="1">
    <location>
        <begin position="696"/>
        <end position="713"/>
    </location>
</feature>
<proteinExistence type="predicted"/>
<dbReference type="Proteomes" id="UP000000702">
    <property type="component" value="Unassembled WGS sequence"/>
</dbReference>
<feature type="region of interest" description="Disordered" evidence="1">
    <location>
        <begin position="687"/>
        <end position="723"/>
    </location>
</feature>
<feature type="compositionally biased region" description="Low complexity" evidence="1">
    <location>
        <begin position="135"/>
        <end position="145"/>
    </location>
</feature>
<feature type="region of interest" description="Disordered" evidence="1">
    <location>
        <begin position="544"/>
        <end position="575"/>
    </location>
</feature>
<feature type="region of interest" description="Disordered" evidence="1">
    <location>
        <begin position="479"/>
        <end position="504"/>
    </location>
</feature>
<keyword evidence="3" id="KW-1185">Reference proteome</keyword>
<protein>
    <submittedName>
        <fullName evidence="2">WGS project CAEQ00000000 data, annotated contig 1353</fullName>
    </submittedName>
</protein>
<feature type="compositionally biased region" description="Basic and acidic residues" evidence="1">
    <location>
        <begin position="559"/>
        <end position="574"/>
    </location>
</feature>
<accession>F9W5P1</accession>
<evidence type="ECO:0000313" key="2">
    <source>
        <dbReference type="EMBL" id="CCD12493.1"/>
    </source>
</evidence>
<evidence type="ECO:0000256" key="1">
    <source>
        <dbReference type="SAM" id="MobiDB-lite"/>
    </source>
</evidence>
<feature type="compositionally biased region" description="Acidic residues" evidence="1">
    <location>
        <begin position="1"/>
        <end position="12"/>
    </location>
</feature>
<evidence type="ECO:0000313" key="3">
    <source>
        <dbReference type="Proteomes" id="UP000000702"/>
    </source>
</evidence>
<feature type="compositionally biased region" description="Polar residues" evidence="1">
    <location>
        <begin position="198"/>
        <end position="207"/>
    </location>
</feature>
<reference evidence="2 3" key="2">
    <citation type="journal article" date="2012" name="Proc. Natl. Acad. Sci. U.S.A.">
        <title>Antigenic diversity is generated by distinct evolutionary mechanisms in African trypanosome species.</title>
        <authorList>
            <person name="Jackson A.P."/>
            <person name="Berry A."/>
            <person name="Aslett M."/>
            <person name="Allison H.C."/>
            <person name="Burton P."/>
            <person name="Vavrova-Anderson J."/>
            <person name="Brown R."/>
            <person name="Browne H."/>
            <person name="Corton N."/>
            <person name="Hauser H."/>
            <person name="Gamble J."/>
            <person name="Gilderthorp R."/>
            <person name="Marcello L."/>
            <person name="McQuillan J."/>
            <person name="Otto T.D."/>
            <person name="Quail M.A."/>
            <person name="Sanders M.J."/>
            <person name="van Tonder A."/>
            <person name="Ginger M.L."/>
            <person name="Field M.C."/>
            <person name="Barry J.D."/>
            <person name="Hertz-Fowler C."/>
            <person name="Berriman M."/>
        </authorList>
    </citation>
    <scope>NUCLEOTIDE SEQUENCE [LARGE SCALE GENOMIC DNA]</scope>
    <source>
        <strain evidence="2 3">IL3000</strain>
    </source>
</reference>
<organism evidence="2 3">
    <name type="scientific">Trypanosoma congolense (strain IL3000)</name>
    <dbReference type="NCBI Taxonomy" id="1068625"/>
    <lineage>
        <taxon>Eukaryota</taxon>
        <taxon>Discoba</taxon>
        <taxon>Euglenozoa</taxon>
        <taxon>Kinetoplastea</taxon>
        <taxon>Metakinetoplastina</taxon>
        <taxon>Trypanosomatida</taxon>
        <taxon>Trypanosomatidae</taxon>
        <taxon>Trypanosoma</taxon>
        <taxon>Nannomonas</taxon>
    </lineage>
</organism>
<sequence length="838" mass="90198">MDAEDIYCDEDSTISLSQHQGRPAQRLDSLPVTPTIFQPCDSNIPSVGKKQQGRQPQPRFDSAVPSPLSPTSKPEPQTITQRSLPRTEPADVELKLGGAVMPNRDAPGLPPMGRGANYPSADDSNPHYPSEGRRSPSSSSQPQPRGAIMPSNFPDLQFSDSEGARAKGEPMAEMISDACKLEPQESVKTCGGIPDVDPTSQFVSRRSPSFEEEEVEKTDHDKAEAFRESADFLSSVTQNSVPPNTTASQDLVELRDGKLDGPRQFVSEKWDHCSQQTLTLCTDTTTPTDTDVCVTAINEGENECNEDGEEGELPRKRHRAEFTASDWLHGAATAPNATESTEWDQLHVKATDGPSPAAPSLSGNGMEGVSSVLVSGTMPYQKPADGAVAAGNECTCASEVLDNRSSGTSAVDDGTREWALAAASTQDPLMGYDSVWPRHMNPLEGSDEENKMQTKEMTVEHNDYNVRAYENTLDLPLTSEEQHGVNISGEGVADDDKARSKSVSPTRLSRDLRLLIDAASEELHRASSRLLAGVMACQRTIAGSASDGAAPDGQSGTVHAEHTDGSESGAERGSHVARSLQQSFNRSSVALEDEEFPLSVTAVIPGGMDSLLSDSTNFRQKLSHNADRILRRLCGYDSGDVGTLPMATVVRVVCQVLTADPAPTAASRGEGKRDISWCMLSPSPDRSIKRHDDVQGHTSHTAHTPSGDMQNSPLGDAGSAPSAVHGAMWEKAMSLQKTAATEDNAMKVYVSIWRCFRECFGECYAASHLGLQDSEREACVSGTPASEATTPLTSTCFPRVRQHLSRLSQSQPSKTSQPPPLDVTVDYRVFSCSLTKLW</sequence>
<dbReference type="EMBL" id="CAEQ01000744">
    <property type="protein sequence ID" value="CCD12493.1"/>
    <property type="molecule type" value="Genomic_DNA"/>
</dbReference>
<reference evidence="3" key="1">
    <citation type="submission" date="2011-07" db="EMBL/GenBank/DDBJ databases">
        <title>Divergent evolution of antigenic variation in African trypanosomes.</title>
        <authorList>
            <person name="Jackson A.P."/>
            <person name="Berry A."/>
            <person name="Allison H.C."/>
            <person name="Burton P."/>
            <person name="Anderson J."/>
            <person name="Aslett M."/>
            <person name="Brown R."/>
            <person name="Corton N."/>
            <person name="Harris D."/>
            <person name="Hauser H."/>
            <person name="Gamble J."/>
            <person name="Gilderthorp R."/>
            <person name="McQuillan J."/>
            <person name="Quail M.A."/>
            <person name="Sanders M."/>
            <person name="Van Tonder A."/>
            <person name="Ginger M.L."/>
            <person name="Donelson J.E."/>
            <person name="Field M.C."/>
            <person name="Barry J.D."/>
            <person name="Berriman M."/>
            <person name="Hertz-Fowler C."/>
        </authorList>
    </citation>
    <scope>NUCLEOTIDE SEQUENCE [LARGE SCALE GENOMIC DNA]</scope>
    <source>
        <strain evidence="3">IL3000</strain>
    </source>
</reference>
<dbReference type="OMA" id="EANDNAC"/>
<feature type="compositionally biased region" description="Polar residues" evidence="1">
    <location>
        <begin position="69"/>
        <end position="84"/>
    </location>
</feature>
<feature type="compositionally biased region" description="Low complexity" evidence="1">
    <location>
        <begin position="544"/>
        <end position="556"/>
    </location>
</feature>
<name>F9W5P1_TRYCI</name>
<dbReference type="VEuPathDB" id="TriTrypDB:TcIL3000_0_33690"/>
<gene>
    <name evidence="2" type="ORF">TCIL3000_0_33690</name>
</gene>
<dbReference type="AlphaFoldDB" id="F9W5P1"/>
<feature type="region of interest" description="Disordered" evidence="1">
    <location>
        <begin position="1"/>
        <end position="222"/>
    </location>
</feature>
<comment type="caution">
    <text evidence="2">The sequence shown here is derived from an EMBL/GenBank/DDBJ whole genome shotgun (WGS) entry which is preliminary data.</text>
</comment>